<dbReference type="CDD" id="cd06261">
    <property type="entry name" value="TM_PBP2"/>
    <property type="match status" value="1"/>
</dbReference>
<comment type="function">
    <text evidence="10">Part of the binding-protein-dependent transport system for phosphate; probably responsible for the translocation of the substrate across the membrane.</text>
</comment>
<keyword evidence="5 10" id="KW-0592">Phosphate transport</keyword>
<evidence type="ECO:0000256" key="3">
    <source>
        <dbReference type="ARBA" id="ARBA00022448"/>
    </source>
</evidence>
<feature type="transmembrane region" description="Helical" evidence="9">
    <location>
        <begin position="67"/>
        <end position="96"/>
    </location>
</feature>
<keyword evidence="6 9" id="KW-0812">Transmembrane</keyword>
<comment type="similarity">
    <text evidence="2 10">Belongs to the binding-protein-dependent transport system permease family. CysTW subfamily.</text>
</comment>
<dbReference type="InterPro" id="IPR011864">
    <property type="entry name" value="Phosphate_PstC"/>
</dbReference>
<evidence type="ECO:0000259" key="11">
    <source>
        <dbReference type="PROSITE" id="PS50928"/>
    </source>
</evidence>
<comment type="caution">
    <text evidence="10">Lacks conserved residue(s) required for the propagation of feature annotation.</text>
</comment>
<dbReference type="Pfam" id="PF00528">
    <property type="entry name" value="BPD_transp_1"/>
    <property type="match status" value="1"/>
</dbReference>
<evidence type="ECO:0000256" key="6">
    <source>
        <dbReference type="ARBA" id="ARBA00022692"/>
    </source>
</evidence>
<dbReference type="GO" id="GO:0005886">
    <property type="term" value="C:plasma membrane"/>
    <property type="evidence" value="ECO:0007669"/>
    <property type="project" value="UniProtKB-SubCell"/>
</dbReference>
<reference evidence="12 13" key="1">
    <citation type="submission" date="2016-04" db="EMBL/GenBank/DDBJ databases">
        <title>Genome sequence of Clostridium magnum DSM 2767.</title>
        <authorList>
            <person name="Poehlein A."/>
            <person name="Uhlig R."/>
            <person name="Fischer R."/>
            <person name="Bahl H."/>
            <person name="Daniel R."/>
        </authorList>
    </citation>
    <scope>NUCLEOTIDE SEQUENCE [LARGE SCALE GENOMIC DNA]</scope>
    <source>
        <strain evidence="12 13">DSM 2767</strain>
    </source>
</reference>
<name>A0A161WYS8_9CLOT</name>
<evidence type="ECO:0000313" key="12">
    <source>
        <dbReference type="EMBL" id="KZL92248.1"/>
    </source>
</evidence>
<dbReference type="AlphaFoldDB" id="A0A161WYS8"/>
<keyword evidence="4 10" id="KW-1003">Cell membrane</keyword>
<organism evidence="12 13">
    <name type="scientific">Clostridium magnum DSM 2767</name>
    <dbReference type="NCBI Taxonomy" id="1121326"/>
    <lineage>
        <taxon>Bacteria</taxon>
        <taxon>Bacillati</taxon>
        <taxon>Bacillota</taxon>
        <taxon>Clostridia</taxon>
        <taxon>Eubacteriales</taxon>
        <taxon>Clostridiaceae</taxon>
        <taxon>Clostridium</taxon>
    </lineage>
</organism>
<evidence type="ECO:0000256" key="9">
    <source>
        <dbReference type="RuleBase" id="RU363032"/>
    </source>
</evidence>
<protein>
    <recommendedName>
        <fullName evidence="10">Phosphate transport system permease protein</fullName>
    </recommendedName>
</protein>
<feature type="transmembrane region" description="Helical" evidence="9">
    <location>
        <begin position="144"/>
        <end position="163"/>
    </location>
</feature>
<dbReference type="SUPFAM" id="SSF161098">
    <property type="entry name" value="MetI-like"/>
    <property type="match status" value="1"/>
</dbReference>
<accession>A0A161WYS8</accession>
<dbReference type="InterPro" id="IPR000515">
    <property type="entry name" value="MetI-like"/>
</dbReference>
<evidence type="ECO:0000256" key="7">
    <source>
        <dbReference type="ARBA" id="ARBA00022989"/>
    </source>
</evidence>
<sequence>MRNNIEKIFSAFIKFFAFIAISLLILILIFILKESIGLFNKVSFWNFVFGNEWQPLAFNPQVSIKPIIIATLYVSIIGVMIAVPIGVGFSVFISILVPEKISKVLKAFMNMLAAIPSVVYGFIGLFIIVKFFEVHFSFSTGESVFGAGILLAIMILPYIVSICNDTVCKIFKIYKIHSQSLGVSKWYMMNNLILPACKESIIASTILATGRAMGETMAVMMVIGNCPIMPTIFGRGETIPSLIALEMGSARIGSLHYHALFASGFILMLLLLIINAVFYGINRKINI</sequence>
<keyword evidence="3 9" id="KW-0813">Transport</keyword>
<feature type="transmembrane region" description="Helical" evidence="9">
    <location>
        <begin position="12"/>
        <end position="32"/>
    </location>
</feature>
<dbReference type="InterPro" id="IPR051124">
    <property type="entry name" value="Phosphate_Transport_Permease"/>
</dbReference>
<dbReference type="NCBIfam" id="TIGR02138">
    <property type="entry name" value="phosphate_pstC"/>
    <property type="match status" value="1"/>
</dbReference>
<keyword evidence="8 9" id="KW-0472">Membrane</keyword>
<dbReference type="InterPro" id="IPR035906">
    <property type="entry name" value="MetI-like_sf"/>
</dbReference>
<comment type="subcellular location">
    <subcellularLocation>
        <location evidence="1 9">Cell membrane</location>
        <topology evidence="1 9">Multi-pass membrane protein</topology>
    </subcellularLocation>
</comment>
<dbReference type="EMBL" id="LWAE01000002">
    <property type="protein sequence ID" value="KZL92248.1"/>
    <property type="molecule type" value="Genomic_DNA"/>
</dbReference>
<comment type="caution">
    <text evidence="12">The sequence shown here is derived from an EMBL/GenBank/DDBJ whole genome shotgun (WGS) entry which is preliminary data.</text>
</comment>
<feature type="transmembrane region" description="Helical" evidence="9">
    <location>
        <begin position="108"/>
        <end position="132"/>
    </location>
</feature>
<dbReference type="OrthoDB" id="9785113at2"/>
<evidence type="ECO:0000256" key="2">
    <source>
        <dbReference type="ARBA" id="ARBA00007069"/>
    </source>
</evidence>
<keyword evidence="7 9" id="KW-1133">Transmembrane helix</keyword>
<dbReference type="PATRIC" id="fig|1121326.3.peg.2047"/>
<evidence type="ECO:0000256" key="4">
    <source>
        <dbReference type="ARBA" id="ARBA00022475"/>
    </source>
</evidence>
<feature type="domain" description="ABC transmembrane type-1" evidence="11">
    <location>
        <begin position="68"/>
        <end position="278"/>
    </location>
</feature>
<dbReference type="GO" id="GO:0006817">
    <property type="term" value="P:phosphate ion transport"/>
    <property type="evidence" value="ECO:0007669"/>
    <property type="project" value="UniProtKB-KW"/>
</dbReference>
<dbReference type="Gene3D" id="1.10.3720.10">
    <property type="entry name" value="MetI-like"/>
    <property type="match status" value="1"/>
</dbReference>
<gene>
    <name evidence="12" type="primary">pstC_2</name>
    <name evidence="12" type="ORF">CLMAG_20570</name>
</gene>
<evidence type="ECO:0000256" key="5">
    <source>
        <dbReference type="ARBA" id="ARBA00022592"/>
    </source>
</evidence>
<keyword evidence="13" id="KW-1185">Reference proteome</keyword>
<evidence type="ECO:0000256" key="1">
    <source>
        <dbReference type="ARBA" id="ARBA00004651"/>
    </source>
</evidence>
<evidence type="ECO:0000256" key="8">
    <source>
        <dbReference type="ARBA" id="ARBA00023136"/>
    </source>
</evidence>
<dbReference type="PROSITE" id="PS50928">
    <property type="entry name" value="ABC_TM1"/>
    <property type="match status" value="1"/>
</dbReference>
<dbReference type="PANTHER" id="PTHR30425:SF1">
    <property type="entry name" value="PHOSPHATE TRANSPORT SYSTEM PERMEASE PROTEIN PSTC"/>
    <property type="match status" value="1"/>
</dbReference>
<dbReference type="PANTHER" id="PTHR30425">
    <property type="entry name" value="PHOSPHATE TRANSPORT SYSTEM PERMEASE PROTEIN PST"/>
    <property type="match status" value="1"/>
</dbReference>
<evidence type="ECO:0000313" key="13">
    <source>
        <dbReference type="Proteomes" id="UP000076603"/>
    </source>
</evidence>
<evidence type="ECO:0000256" key="10">
    <source>
        <dbReference type="RuleBase" id="RU363054"/>
    </source>
</evidence>
<feature type="transmembrane region" description="Helical" evidence="9">
    <location>
        <begin position="257"/>
        <end position="281"/>
    </location>
</feature>
<dbReference type="GO" id="GO:0005315">
    <property type="term" value="F:phosphate transmembrane transporter activity"/>
    <property type="evidence" value="ECO:0007669"/>
    <property type="project" value="InterPro"/>
</dbReference>
<proteinExistence type="inferred from homology"/>
<dbReference type="STRING" id="1121326.CLMAG_20570"/>
<dbReference type="Proteomes" id="UP000076603">
    <property type="component" value="Unassembled WGS sequence"/>
</dbReference>